<evidence type="ECO:0000313" key="3">
    <source>
        <dbReference type="Proteomes" id="UP001497644"/>
    </source>
</evidence>
<dbReference type="AlphaFoldDB" id="A0AAV2MVV4"/>
<evidence type="ECO:0000256" key="1">
    <source>
        <dbReference type="SAM" id="MobiDB-lite"/>
    </source>
</evidence>
<sequence>MSRRWIPGVDEGIPEPQNMDNFLMEELLGQYFDSPQTTIVDAVSDCQNNTSFEDGNPSRGRKRRSRSTEADRKQKPKRVKSKAPRHALKSRLDPLVGKMRPKIASTSSSVHSGGTDPEAEEARRDQRQKLHGEEQLRVVVDRL</sequence>
<feature type="region of interest" description="Disordered" evidence="1">
    <location>
        <begin position="47"/>
        <end position="143"/>
    </location>
</feature>
<comment type="caution">
    <text evidence="2">The sequence shown here is derived from an EMBL/GenBank/DDBJ whole genome shotgun (WGS) entry which is preliminary data.</text>
</comment>
<proteinExistence type="predicted"/>
<protein>
    <submittedName>
        <fullName evidence="2">Uncharacterized protein</fullName>
    </submittedName>
</protein>
<organism evidence="2 3">
    <name type="scientific">Lasius platythorax</name>
    <dbReference type="NCBI Taxonomy" id="488582"/>
    <lineage>
        <taxon>Eukaryota</taxon>
        <taxon>Metazoa</taxon>
        <taxon>Ecdysozoa</taxon>
        <taxon>Arthropoda</taxon>
        <taxon>Hexapoda</taxon>
        <taxon>Insecta</taxon>
        <taxon>Pterygota</taxon>
        <taxon>Neoptera</taxon>
        <taxon>Endopterygota</taxon>
        <taxon>Hymenoptera</taxon>
        <taxon>Apocrita</taxon>
        <taxon>Aculeata</taxon>
        <taxon>Formicoidea</taxon>
        <taxon>Formicidae</taxon>
        <taxon>Formicinae</taxon>
        <taxon>Lasius</taxon>
        <taxon>Lasius</taxon>
    </lineage>
</organism>
<reference evidence="2" key="1">
    <citation type="submission" date="2024-04" db="EMBL/GenBank/DDBJ databases">
        <authorList>
            <consortium name="Molecular Ecology Group"/>
        </authorList>
    </citation>
    <scope>NUCLEOTIDE SEQUENCE</scope>
</reference>
<dbReference type="Proteomes" id="UP001497644">
    <property type="component" value="Unassembled WGS sequence"/>
</dbReference>
<keyword evidence="3" id="KW-1185">Reference proteome</keyword>
<name>A0AAV2MVV4_9HYME</name>
<evidence type="ECO:0000313" key="2">
    <source>
        <dbReference type="EMBL" id="CAL1671568.1"/>
    </source>
</evidence>
<accession>A0AAV2MVV4</accession>
<dbReference type="EMBL" id="CAXIPU020000027">
    <property type="protein sequence ID" value="CAL1671568.1"/>
    <property type="molecule type" value="Genomic_DNA"/>
</dbReference>
<feature type="compositionally biased region" description="Basic residues" evidence="1">
    <location>
        <begin position="74"/>
        <end position="89"/>
    </location>
</feature>
<gene>
    <name evidence="2" type="ORF">LPLAT_LOCUS1948</name>
</gene>
<feature type="compositionally biased region" description="Basic and acidic residues" evidence="1">
    <location>
        <begin position="120"/>
        <end position="143"/>
    </location>
</feature>